<evidence type="ECO:0000313" key="1">
    <source>
        <dbReference type="EMBL" id="GIY38728.1"/>
    </source>
</evidence>
<gene>
    <name evidence="1" type="ORF">CEXT_193601</name>
</gene>
<accession>A0AAV4SWH8</accession>
<comment type="caution">
    <text evidence="1">The sequence shown here is derived from an EMBL/GenBank/DDBJ whole genome shotgun (WGS) entry which is preliminary data.</text>
</comment>
<dbReference type="Proteomes" id="UP001054945">
    <property type="component" value="Unassembled WGS sequence"/>
</dbReference>
<sequence>MHYLLSFTQSTFVSETLVYPTRYSSLMRNHLIPGIKMMTAGVILQRGNALATIATTKSFLHHPCSPDIVTTLGDIGRDGKFFIE</sequence>
<reference evidence="1 2" key="1">
    <citation type="submission" date="2021-06" db="EMBL/GenBank/DDBJ databases">
        <title>Caerostris extrusa draft genome.</title>
        <authorList>
            <person name="Kono N."/>
            <person name="Arakawa K."/>
        </authorList>
    </citation>
    <scope>NUCLEOTIDE SEQUENCE [LARGE SCALE GENOMIC DNA]</scope>
</reference>
<dbReference type="EMBL" id="BPLR01010350">
    <property type="protein sequence ID" value="GIY38728.1"/>
    <property type="molecule type" value="Genomic_DNA"/>
</dbReference>
<keyword evidence="2" id="KW-1185">Reference proteome</keyword>
<organism evidence="1 2">
    <name type="scientific">Caerostris extrusa</name>
    <name type="common">Bark spider</name>
    <name type="synonym">Caerostris bankana</name>
    <dbReference type="NCBI Taxonomy" id="172846"/>
    <lineage>
        <taxon>Eukaryota</taxon>
        <taxon>Metazoa</taxon>
        <taxon>Ecdysozoa</taxon>
        <taxon>Arthropoda</taxon>
        <taxon>Chelicerata</taxon>
        <taxon>Arachnida</taxon>
        <taxon>Araneae</taxon>
        <taxon>Araneomorphae</taxon>
        <taxon>Entelegynae</taxon>
        <taxon>Araneoidea</taxon>
        <taxon>Araneidae</taxon>
        <taxon>Caerostris</taxon>
    </lineage>
</organism>
<name>A0AAV4SWH8_CAEEX</name>
<protein>
    <submittedName>
        <fullName evidence="1">Uncharacterized protein</fullName>
    </submittedName>
</protein>
<evidence type="ECO:0000313" key="2">
    <source>
        <dbReference type="Proteomes" id="UP001054945"/>
    </source>
</evidence>
<proteinExistence type="predicted"/>
<dbReference type="AlphaFoldDB" id="A0AAV4SWH8"/>